<proteinExistence type="predicted"/>
<sequence length="211" mass="24372">MRMSLSRRDSGGYRGRNMKRYEQLAIKATKAARASSDFWGWEDLAYLAKEMIKTTNDLLYNTKTIYSYSLQVNLLNKSIIDDGTIFILDDEDAQKINSLYDLRMLVLSKMPKMGLKPTKDFYDLRFYESHGVKMVGDSLTIKMAKKIDKLECDINNLKRENIELKKLRDIYYNAVGKLLKKATPSDIYKLGWSATDFIKVKKAFSEVISNA</sequence>
<comment type="caution">
    <text evidence="2">The sequence shown here is derived from an EMBL/GenBank/DDBJ whole genome shotgun (WGS) entry which is preliminary data.</text>
</comment>
<evidence type="ECO:0000313" key="3">
    <source>
        <dbReference type="Proteomes" id="UP000051048"/>
    </source>
</evidence>
<dbReference type="AlphaFoldDB" id="A0A0R1TDZ3"/>
<protein>
    <submittedName>
        <fullName evidence="2">Uncharacterized protein</fullName>
    </submittedName>
</protein>
<dbReference type="EMBL" id="AZFH01000096">
    <property type="protein sequence ID" value="KRL79516.1"/>
    <property type="molecule type" value="Genomic_DNA"/>
</dbReference>
<keyword evidence="1" id="KW-0175">Coiled coil</keyword>
<name>A0A0R1TDZ3_9LACO</name>
<evidence type="ECO:0000256" key="1">
    <source>
        <dbReference type="SAM" id="Coils"/>
    </source>
</evidence>
<dbReference type="STRING" id="1423740.FC36_GL000464"/>
<reference evidence="2 3" key="1">
    <citation type="journal article" date="2015" name="Genome Announc.">
        <title>Expanding the biotechnology potential of lactobacilli through comparative genomics of 213 strains and associated genera.</title>
        <authorList>
            <person name="Sun Z."/>
            <person name="Harris H.M."/>
            <person name="McCann A."/>
            <person name="Guo C."/>
            <person name="Argimon S."/>
            <person name="Zhang W."/>
            <person name="Yang X."/>
            <person name="Jeffery I.B."/>
            <person name="Cooney J.C."/>
            <person name="Kagawa T.F."/>
            <person name="Liu W."/>
            <person name="Song Y."/>
            <person name="Salvetti E."/>
            <person name="Wrobel A."/>
            <person name="Rasinkangas P."/>
            <person name="Parkhill J."/>
            <person name="Rea M.C."/>
            <person name="O'Sullivan O."/>
            <person name="Ritari J."/>
            <person name="Douillard F.P."/>
            <person name="Paul Ross R."/>
            <person name="Yang R."/>
            <person name="Briner A.E."/>
            <person name="Felis G.E."/>
            <person name="de Vos W.M."/>
            <person name="Barrangou R."/>
            <person name="Klaenhammer T.R."/>
            <person name="Caufield P.W."/>
            <person name="Cui Y."/>
            <person name="Zhang H."/>
            <person name="O'Toole P.W."/>
        </authorList>
    </citation>
    <scope>NUCLEOTIDE SEQUENCE [LARGE SCALE GENOMIC DNA]</scope>
    <source>
        <strain evidence="2 3">DSM 15833</strain>
    </source>
</reference>
<evidence type="ECO:0000313" key="2">
    <source>
        <dbReference type="EMBL" id="KRL79516.1"/>
    </source>
</evidence>
<accession>A0A0R1TDZ3</accession>
<dbReference type="PATRIC" id="fig|1423740.3.peg.500"/>
<dbReference type="Proteomes" id="UP000051048">
    <property type="component" value="Unassembled WGS sequence"/>
</dbReference>
<feature type="coiled-coil region" evidence="1">
    <location>
        <begin position="140"/>
        <end position="167"/>
    </location>
</feature>
<gene>
    <name evidence="2" type="ORF">FC36_GL000464</name>
</gene>
<organism evidence="2 3">
    <name type="scientific">Ligilactobacillus equi DSM 15833 = JCM 10991</name>
    <dbReference type="NCBI Taxonomy" id="1423740"/>
    <lineage>
        <taxon>Bacteria</taxon>
        <taxon>Bacillati</taxon>
        <taxon>Bacillota</taxon>
        <taxon>Bacilli</taxon>
        <taxon>Lactobacillales</taxon>
        <taxon>Lactobacillaceae</taxon>
        <taxon>Ligilactobacillus</taxon>
    </lineage>
</organism>